<evidence type="ECO:0000313" key="2">
    <source>
        <dbReference type="Proteomes" id="UP000254618"/>
    </source>
</evidence>
<dbReference type="RefSeq" id="WP_115236718.1">
    <property type="nucleotide sequence ID" value="NZ_UGQF01000001.1"/>
</dbReference>
<dbReference type="Proteomes" id="UP000254618">
    <property type="component" value="Unassembled WGS sequence"/>
</dbReference>
<sequence length="136" mass="15476">MSYLNPISLTPKIYQSTDPQAPQLTGVMGDYKSVWKACLVTGYGNKAGAGFMLDNETDHSCDFISPNIMMSKIGVEEDSSYYKPYYYNGTNKVSQWASTTPKVNARYPSWTMLYQPNPKYATIPLWHTQMILDNKY</sequence>
<dbReference type="AlphaFoldDB" id="A0A378QNL5"/>
<dbReference type="EMBL" id="UGQF01000001">
    <property type="protein sequence ID" value="STZ02040.1"/>
    <property type="molecule type" value="Genomic_DNA"/>
</dbReference>
<gene>
    <name evidence="1" type="ORF">NCTC11012_00263</name>
</gene>
<reference evidence="1 2" key="1">
    <citation type="submission" date="2018-06" db="EMBL/GenBank/DDBJ databases">
        <authorList>
            <consortium name="Pathogen Informatics"/>
            <person name="Doyle S."/>
        </authorList>
    </citation>
    <scope>NUCLEOTIDE SEQUENCE [LARGE SCALE GENOMIC DNA]</scope>
    <source>
        <strain evidence="1 2">NCTC11012</strain>
    </source>
</reference>
<name>A0A378QNL5_9GAMM</name>
<accession>A0A378QNL5</accession>
<evidence type="ECO:0000313" key="1">
    <source>
        <dbReference type="EMBL" id="STZ02040.1"/>
    </source>
</evidence>
<proteinExistence type="predicted"/>
<protein>
    <submittedName>
        <fullName evidence="1">Uncharacterized protein</fullName>
    </submittedName>
</protein>
<organism evidence="1 2">
    <name type="scientific">Moraxella equi</name>
    <dbReference type="NCBI Taxonomy" id="60442"/>
    <lineage>
        <taxon>Bacteria</taxon>
        <taxon>Pseudomonadati</taxon>
        <taxon>Pseudomonadota</taxon>
        <taxon>Gammaproteobacteria</taxon>
        <taxon>Moraxellales</taxon>
        <taxon>Moraxellaceae</taxon>
        <taxon>Moraxella</taxon>
    </lineage>
</organism>